<name>A0A6S7FNQ4_PARCT</name>
<keyword evidence="4" id="KW-1185">Reference proteome</keyword>
<dbReference type="Proteomes" id="UP001152795">
    <property type="component" value="Unassembled WGS sequence"/>
</dbReference>
<sequence>MAEEAFAIALYDYHSQNDEELSIRKNDKLLIVNDSGTWWQVQNERHQSGLVPSNYLQRTDLNKGKKSIVQKIFSRKGSSGGPSDDGPGYAAPDVHATRASFSEKVDEAIAKYDYTPVREDEVALTKGDRVYVLEREGDGWWRGEANGKSGWFPSNYVEIIKADSKASNVICKVRTLYAFKPTNNEELHFEKDTLLEIVDQPRDDPEWWKARKEDGTIGLVPKNYVKILDGNQDEKRPVPDNAGATPTPVAVVDNSILNKEWYHGNISRQDCERKLNASRDGDFLVRASETKSGDFSVSMKAPDRIKHFRIKALPNNGFGIGQREFSSLDELVEHYKKLPIFTCENGQKMFLSRPYPKQDYLRNGIQR</sequence>
<accession>A0A6S7FNQ4</accession>
<comment type="caution">
    <text evidence="3">The sequence shown here is derived from an EMBL/GenBank/DDBJ whole genome shotgun (WGS) entry which is preliminary data.</text>
</comment>
<keyword evidence="2" id="KW-0727">SH2 domain</keyword>
<dbReference type="Pfam" id="PF00018">
    <property type="entry name" value="SH3_1"/>
    <property type="match status" value="2"/>
</dbReference>
<dbReference type="SMART" id="SM00252">
    <property type="entry name" value="SH2"/>
    <property type="match status" value="1"/>
</dbReference>
<evidence type="ECO:0000256" key="2">
    <source>
        <dbReference type="ARBA" id="ARBA00022999"/>
    </source>
</evidence>
<dbReference type="PROSITE" id="PS50001">
    <property type="entry name" value="SH2"/>
    <property type="match status" value="1"/>
</dbReference>
<dbReference type="Pfam" id="PF00017">
    <property type="entry name" value="SH2"/>
    <property type="match status" value="1"/>
</dbReference>
<evidence type="ECO:0000313" key="3">
    <source>
        <dbReference type="EMBL" id="CAB3977579.1"/>
    </source>
</evidence>
<dbReference type="GO" id="GO:0030971">
    <property type="term" value="F:receptor tyrosine kinase binding"/>
    <property type="evidence" value="ECO:0007669"/>
    <property type="project" value="TreeGrafter"/>
</dbReference>
<dbReference type="CDD" id="cd11766">
    <property type="entry name" value="SH3_Nck_2"/>
    <property type="match status" value="1"/>
</dbReference>
<dbReference type="InterPro" id="IPR051184">
    <property type="entry name" value="Tyrosine-phos_adapter"/>
</dbReference>
<dbReference type="GO" id="GO:0016477">
    <property type="term" value="P:cell migration"/>
    <property type="evidence" value="ECO:0007669"/>
    <property type="project" value="TreeGrafter"/>
</dbReference>
<dbReference type="PROSITE" id="PS50002">
    <property type="entry name" value="SH3"/>
    <property type="match status" value="3"/>
</dbReference>
<dbReference type="InterPro" id="IPR001452">
    <property type="entry name" value="SH3_domain"/>
</dbReference>
<dbReference type="SUPFAM" id="SSF55550">
    <property type="entry name" value="SH2 domain"/>
    <property type="match status" value="1"/>
</dbReference>
<dbReference type="FunFam" id="2.30.30.40:FF:000110">
    <property type="entry name" value="Cytoplasmic protein"/>
    <property type="match status" value="1"/>
</dbReference>
<dbReference type="SUPFAM" id="SSF50044">
    <property type="entry name" value="SH3-domain"/>
    <property type="match status" value="3"/>
</dbReference>
<keyword evidence="1" id="KW-0728">SH3 domain</keyword>
<proteinExistence type="predicted"/>
<organism evidence="3 4">
    <name type="scientific">Paramuricea clavata</name>
    <name type="common">Red gorgonian</name>
    <name type="synonym">Violescent sea-whip</name>
    <dbReference type="NCBI Taxonomy" id="317549"/>
    <lineage>
        <taxon>Eukaryota</taxon>
        <taxon>Metazoa</taxon>
        <taxon>Cnidaria</taxon>
        <taxon>Anthozoa</taxon>
        <taxon>Octocorallia</taxon>
        <taxon>Malacalcyonacea</taxon>
        <taxon>Plexauridae</taxon>
        <taxon>Paramuricea</taxon>
    </lineage>
</organism>
<dbReference type="OrthoDB" id="26539at2759"/>
<dbReference type="InterPro" id="IPR036860">
    <property type="entry name" value="SH2_dom_sf"/>
</dbReference>
<evidence type="ECO:0000313" key="4">
    <source>
        <dbReference type="Proteomes" id="UP001152795"/>
    </source>
</evidence>
<dbReference type="Pfam" id="PF14604">
    <property type="entry name" value="SH3_9"/>
    <property type="match status" value="1"/>
</dbReference>
<dbReference type="GO" id="GO:0048013">
    <property type="term" value="P:ephrin receptor signaling pathway"/>
    <property type="evidence" value="ECO:0007669"/>
    <property type="project" value="TreeGrafter"/>
</dbReference>
<dbReference type="InterPro" id="IPR000980">
    <property type="entry name" value="SH2"/>
</dbReference>
<dbReference type="Gene3D" id="3.30.505.10">
    <property type="entry name" value="SH2 domain"/>
    <property type="match status" value="1"/>
</dbReference>
<reference evidence="3" key="1">
    <citation type="submission" date="2020-04" db="EMBL/GenBank/DDBJ databases">
        <authorList>
            <person name="Alioto T."/>
            <person name="Alioto T."/>
            <person name="Gomez Garrido J."/>
        </authorList>
    </citation>
    <scope>NUCLEOTIDE SEQUENCE</scope>
    <source>
        <strain evidence="3">A484AB</strain>
    </source>
</reference>
<dbReference type="PRINTS" id="PR00401">
    <property type="entry name" value="SH2DOMAIN"/>
</dbReference>
<dbReference type="GO" id="GO:0005737">
    <property type="term" value="C:cytoplasm"/>
    <property type="evidence" value="ECO:0007669"/>
    <property type="project" value="TreeGrafter"/>
</dbReference>
<dbReference type="PRINTS" id="PR00452">
    <property type="entry name" value="SH3DOMAIN"/>
</dbReference>
<dbReference type="PANTHER" id="PTHR19969:SF14">
    <property type="entry name" value="DREADLOCKS, ISOFORM B"/>
    <property type="match status" value="1"/>
</dbReference>
<protein>
    <submittedName>
        <fullName evidence="3">Cytoplasmic NCK1 isoform X1</fullName>
    </submittedName>
</protein>
<dbReference type="EMBL" id="CACRXK020000056">
    <property type="protein sequence ID" value="CAB3977579.1"/>
    <property type="molecule type" value="Genomic_DNA"/>
</dbReference>
<dbReference type="GO" id="GO:0035591">
    <property type="term" value="F:signaling adaptor activity"/>
    <property type="evidence" value="ECO:0007669"/>
    <property type="project" value="TreeGrafter"/>
</dbReference>
<evidence type="ECO:0000256" key="1">
    <source>
        <dbReference type="ARBA" id="ARBA00022443"/>
    </source>
</evidence>
<gene>
    <name evidence="3" type="ORF">PACLA_8A061049</name>
</gene>
<dbReference type="Gene3D" id="2.30.30.40">
    <property type="entry name" value="SH3 Domains"/>
    <property type="match status" value="3"/>
</dbReference>
<dbReference type="SMART" id="SM00326">
    <property type="entry name" value="SH3"/>
    <property type="match status" value="3"/>
</dbReference>
<dbReference type="PRINTS" id="PR00499">
    <property type="entry name" value="P67PHOX"/>
</dbReference>
<dbReference type="AlphaFoldDB" id="A0A6S7FNQ4"/>
<dbReference type="PANTHER" id="PTHR19969">
    <property type="entry name" value="SH2-SH3 ADAPTOR PROTEIN-RELATED"/>
    <property type="match status" value="1"/>
</dbReference>
<dbReference type="InterPro" id="IPR036028">
    <property type="entry name" value="SH3-like_dom_sf"/>
</dbReference>